<gene>
    <name evidence="1" type="ORF">BpHYR1_006515</name>
</gene>
<sequence length="233" mass="24259">MAPNPKGVADAAVDVVVVGVLGAREPKAGLVDGVEHVEANGFELQPKLKFELGLPKLNGVWADFGCSLCPPKTNGCSLLLVSVLVQPNKVGLTAAAAATLFPNENVAFGSLDKDDDDDTEPNSVVAAVPAAAALAGVSLEPNKNELFVLLVQLVSDEKADDCCCGTSLAVEKVALAVVDGAGSADFGAKGFVESVQDELLLLLKVSVEPKLIFSLLVVFWCELLRKENEDGFV</sequence>
<evidence type="ECO:0000313" key="2">
    <source>
        <dbReference type="Proteomes" id="UP000276133"/>
    </source>
</evidence>
<organism evidence="1 2">
    <name type="scientific">Brachionus plicatilis</name>
    <name type="common">Marine rotifer</name>
    <name type="synonym">Brachionus muelleri</name>
    <dbReference type="NCBI Taxonomy" id="10195"/>
    <lineage>
        <taxon>Eukaryota</taxon>
        <taxon>Metazoa</taxon>
        <taxon>Spiralia</taxon>
        <taxon>Gnathifera</taxon>
        <taxon>Rotifera</taxon>
        <taxon>Eurotatoria</taxon>
        <taxon>Monogononta</taxon>
        <taxon>Pseudotrocha</taxon>
        <taxon>Ploima</taxon>
        <taxon>Brachionidae</taxon>
        <taxon>Brachionus</taxon>
    </lineage>
</organism>
<dbReference type="Proteomes" id="UP000276133">
    <property type="component" value="Unassembled WGS sequence"/>
</dbReference>
<keyword evidence="2" id="KW-1185">Reference proteome</keyword>
<dbReference type="AlphaFoldDB" id="A0A3M7R8K3"/>
<evidence type="ECO:0000313" key="1">
    <source>
        <dbReference type="EMBL" id="RNA19744.1"/>
    </source>
</evidence>
<comment type="caution">
    <text evidence="1">The sequence shown here is derived from an EMBL/GenBank/DDBJ whole genome shotgun (WGS) entry which is preliminary data.</text>
</comment>
<protein>
    <submittedName>
        <fullName evidence="1">Uncharacterized protein</fullName>
    </submittedName>
</protein>
<dbReference type="EMBL" id="REGN01003985">
    <property type="protein sequence ID" value="RNA19744.1"/>
    <property type="molecule type" value="Genomic_DNA"/>
</dbReference>
<accession>A0A3M7R8K3</accession>
<proteinExistence type="predicted"/>
<reference evidence="1 2" key="1">
    <citation type="journal article" date="2018" name="Sci. Rep.">
        <title>Genomic signatures of local adaptation to the degree of environmental predictability in rotifers.</title>
        <authorList>
            <person name="Franch-Gras L."/>
            <person name="Hahn C."/>
            <person name="Garcia-Roger E.M."/>
            <person name="Carmona M.J."/>
            <person name="Serra M."/>
            <person name="Gomez A."/>
        </authorList>
    </citation>
    <scope>NUCLEOTIDE SEQUENCE [LARGE SCALE GENOMIC DNA]</scope>
    <source>
        <strain evidence="1">HYR1</strain>
    </source>
</reference>
<name>A0A3M7R8K3_BRAPC</name>